<reference evidence="1 2" key="1">
    <citation type="journal article" date="2019" name="Sci. Rep.">
        <title>Orb-weaving spider Araneus ventricosus genome elucidates the spidroin gene catalogue.</title>
        <authorList>
            <person name="Kono N."/>
            <person name="Nakamura H."/>
            <person name="Ohtoshi R."/>
            <person name="Moran D.A.P."/>
            <person name="Shinohara A."/>
            <person name="Yoshida Y."/>
            <person name="Fujiwara M."/>
            <person name="Mori M."/>
            <person name="Tomita M."/>
            <person name="Arakawa K."/>
        </authorList>
    </citation>
    <scope>NUCLEOTIDE SEQUENCE [LARGE SCALE GENOMIC DNA]</scope>
</reference>
<dbReference type="Proteomes" id="UP000499080">
    <property type="component" value="Unassembled WGS sequence"/>
</dbReference>
<gene>
    <name evidence="1" type="ORF">AVEN_273316_1</name>
</gene>
<name>A0A4Y2STI2_ARAVE</name>
<proteinExistence type="predicted"/>
<evidence type="ECO:0000313" key="1">
    <source>
        <dbReference type="EMBL" id="GBN91662.1"/>
    </source>
</evidence>
<sequence length="96" mass="11506">MLPDGSPFKEQRGAYFHINHQSKLVKLIDNSVFKKRRAEFLPKDTLTNGCRIWRRENEILTTYLCFARTQLRLMRRSFVWPIEKFSGLRPGEKRVH</sequence>
<keyword evidence="2" id="KW-1185">Reference proteome</keyword>
<protein>
    <submittedName>
        <fullName evidence="1">Uncharacterized protein</fullName>
    </submittedName>
</protein>
<accession>A0A4Y2STI2</accession>
<dbReference type="AlphaFoldDB" id="A0A4Y2STI2"/>
<dbReference type="EMBL" id="BGPR01024002">
    <property type="protein sequence ID" value="GBN91662.1"/>
    <property type="molecule type" value="Genomic_DNA"/>
</dbReference>
<organism evidence="1 2">
    <name type="scientific">Araneus ventricosus</name>
    <name type="common">Orbweaver spider</name>
    <name type="synonym">Epeira ventricosa</name>
    <dbReference type="NCBI Taxonomy" id="182803"/>
    <lineage>
        <taxon>Eukaryota</taxon>
        <taxon>Metazoa</taxon>
        <taxon>Ecdysozoa</taxon>
        <taxon>Arthropoda</taxon>
        <taxon>Chelicerata</taxon>
        <taxon>Arachnida</taxon>
        <taxon>Araneae</taxon>
        <taxon>Araneomorphae</taxon>
        <taxon>Entelegynae</taxon>
        <taxon>Araneoidea</taxon>
        <taxon>Araneidae</taxon>
        <taxon>Araneus</taxon>
    </lineage>
</organism>
<evidence type="ECO:0000313" key="2">
    <source>
        <dbReference type="Proteomes" id="UP000499080"/>
    </source>
</evidence>
<comment type="caution">
    <text evidence="1">The sequence shown here is derived from an EMBL/GenBank/DDBJ whole genome shotgun (WGS) entry which is preliminary data.</text>
</comment>